<evidence type="ECO:0000313" key="2">
    <source>
        <dbReference type="EMBL" id="KAJ5453831.1"/>
    </source>
</evidence>
<name>A0AAD6C7P3_9EURO</name>
<reference evidence="2" key="2">
    <citation type="journal article" date="2023" name="IMA Fungus">
        <title>Comparative genomic study of the Penicillium genus elucidates a diverse pangenome and 15 lateral gene transfer events.</title>
        <authorList>
            <person name="Petersen C."/>
            <person name="Sorensen T."/>
            <person name="Nielsen M.R."/>
            <person name="Sondergaard T.E."/>
            <person name="Sorensen J.L."/>
            <person name="Fitzpatrick D.A."/>
            <person name="Frisvad J.C."/>
            <person name="Nielsen K.L."/>
        </authorList>
    </citation>
    <scope>NUCLEOTIDE SEQUENCE</scope>
    <source>
        <strain evidence="2">IBT 16125</strain>
    </source>
</reference>
<organism evidence="2 3">
    <name type="scientific">Penicillium daleae</name>
    <dbReference type="NCBI Taxonomy" id="63821"/>
    <lineage>
        <taxon>Eukaryota</taxon>
        <taxon>Fungi</taxon>
        <taxon>Dikarya</taxon>
        <taxon>Ascomycota</taxon>
        <taxon>Pezizomycotina</taxon>
        <taxon>Eurotiomycetes</taxon>
        <taxon>Eurotiomycetidae</taxon>
        <taxon>Eurotiales</taxon>
        <taxon>Aspergillaceae</taxon>
        <taxon>Penicillium</taxon>
    </lineage>
</organism>
<evidence type="ECO:0000256" key="1">
    <source>
        <dbReference type="SAM" id="MobiDB-lite"/>
    </source>
</evidence>
<feature type="compositionally biased region" description="Low complexity" evidence="1">
    <location>
        <begin position="107"/>
        <end position="124"/>
    </location>
</feature>
<feature type="compositionally biased region" description="Polar residues" evidence="1">
    <location>
        <begin position="85"/>
        <end position="101"/>
    </location>
</feature>
<dbReference type="GeneID" id="81598412"/>
<protein>
    <submittedName>
        <fullName evidence="2">Uncharacterized protein</fullName>
    </submittedName>
</protein>
<feature type="region of interest" description="Disordered" evidence="1">
    <location>
        <begin position="17"/>
        <end position="50"/>
    </location>
</feature>
<feature type="compositionally biased region" description="Low complexity" evidence="1">
    <location>
        <begin position="239"/>
        <end position="256"/>
    </location>
</feature>
<gene>
    <name evidence="2" type="ORF">N7458_004787</name>
</gene>
<feature type="region of interest" description="Disordered" evidence="1">
    <location>
        <begin position="82"/>
        <end position="137"/>
    </location>
</feature>
<dbReference type="AlphaFoldDB" id="A0AAD6C7P3"/>
<accession>A0AAD6C7P3</accession>
<dbReference type="Proteomes" id="UP001213681">
    <property type="component" value="Unassembled WGS sequence"/>
</dbReference>
<reference evidence="2" key="1">
    <citation type="submission" date="2022-12" db="EMBL/GenBank/DDBJ databases">
        <authorList>
            <person name="Petersen C."/>
        </authorList>
    </citation>
    <scope>NUCLEOTIDE SEQUENCE</scope>
    <source>
        <strain evidence="2">IBT 16125</strain>
    </source>
</reference>
<dbReference type="RefSeq" id="XP_056766787.1">
    <property type="nucleotide sequence ID" value="XM_056908169.1"/>
</dbReference>
<comment type="caution">
    <text evidence="2">The sequence shown here is derived from an EMBL/GenBank/DDBJ whole genome shotgun (WGS) entry which is preliminary data.</text>
</comment>
<keyword evidence="3" id="KW-1185">Reference proteome</keyword>
<sequence>MDGDQRIKQHERLMARSINAASRGRGRATDRFEQAMHTRGDPTGISQAPERAAMSYDYGYTGNSFPGGSLQLNDVQAFGVDYTRPRQTPHPSLGHSSQGSVQAHLAQQQHQQQQQSNQEPTQQQSRRRATAETTPLVPYESGMLYGFSQQGSAHGPFDVVPQYSTRQSAAIEALSNQMGIPQYFPEEPTGPGVPGLSPYLNSLAYNQPSPMARPSNAHPFPTTMADFTPIGTGSSARLDQSVQQQEQQQVDPSQQPATDPSGLDQASQYQRALRSTFDQTRAGRLVEASGSLLEISEWLVTNARDLGILRDDREMYPRHLQLWNDFNLCWLALCQKQKDLTQDVVATGHQPSQTSLLSRDRMEAMGKELIQLCDQLEQHGLVDYQMGIWEEEILSVLGQCLDLMESQPELLRIQTVPEPATATQRP</sequence>
<feature type="compositionally biased region" description="Basic and acidic residues" evidence="1">
    <location>
        <begin position="27"/>
        <end position="40"/>
    </location>
</feature>
<evidence type="ECO:0000313" key="3">
    <source>
        <dbReference type="Proteomes" id="UP001213681"/>
    </source>
</evidence>
<proteinExistence type="predicted"/>
<dbReference type="EMBL" id="JAPVEA010000005">
    <property type="protein sequence ID" value="KAJ5453831.1"/>
    <property type="molecule type" value="Genomic_DNA"/>
</dbReference>
<feature type="region of interest" description="Disordered" evidence="1">
    <location>
        <begin position="211"/>
        <end position="268"/>
    </location>
</feature>